<evidence type="ECO:0000256" key="8">
    <source>
        <dbReference type="ARBA" id="ARBA00023170"/>
    </source>
</evidence>
<dbReference type="InterPro" id="IPR000531">
    <property type="entry name" value="Beta-barrel_TonB"/>
</dbReference>
<evidence type="ECO:0000259" key="14">
    <source>
        <dbReference type="Pfam" id="PF07715"/>
    </source>
</evidence>
<dbReference type="PANTHER" id="PTHR32552">
    <property type="entry name" value="FERRICHROME IRON RECEPTOR-RELATED"/>
    <property type="match status" value="1"/>
</dbReference>
<dbReference type="PROSITE" id="PS52016">
    <property type="entry name" value="TONB_DEPENDENT_REC_3"/>
    <property type="match status" value="1"/>
</dbReference>
<protein>
    <submittedName>
        <fullName evidence="15">TonB-dependent siderophore receptor</fullName>
    </submittedName>
</protein>
<evidence type="ECO:0000256" key="3">
    <source>
        <dbReference type="ARBA" id="ARBA00022448"/>
    </source>
</evidence>
<feature type="signal peptide" evidence="12">
    <location>
        <begin position="1"/>
        <end position="27"/>
    </location>
</feature>
<proteinExistence type="inferred from homology"/>
<keyword evidence="9 10" id="KW-0998">Cell outer membrane</keyword>
<keyword evidence="8 15" id="KW-0675">Receptor</keyword>
<evidence type="ECO:0000256" key="2">
    <source>
        <dbReference type="ARBA" id="ARBA00009810"/>
    </source>
</evidence>
<dbReference type="Gene3D" id="2.170.130.10">
    <property type="entry name" value="TonB-dependent receptor, plug domain"/>
    <property type="match status" value="1"/>
</dbReference>
<organism evidence="15 16">
    <name type="scientific">Steroidobacter flavus</name>
    <dbReference type="NCBI Taxonomy" id="1842136"/>
    <lineage>
        <taxon>Bacteria</taxon>
        <taxon>Pseudomonadati</taxon>
        <taxon>Pseudomonadota</taxon>
        <taxon>Gammaproteobacteria</taxon>
        <taxon>Steroidobacterales</taxon>
        <taxon>Steroidobacteraceae</taxon>
        <taxon>Steroidobacter</taxon>
    </lineage>
</organism>
<evidence type="ECO:0000256" key="6">
    <source>
        <dbReference type="ARBA" id="ARBA00023077"/>
    </source>
</evidence>
<evidence type="ECO:0000256" key="4">
    <source>
        <dbReference type="ARBA" id="ARBA00022452"/>
    </source>
</evidence>
<evidence type="ECO:0000256" key="7">
    <source>
        <dbReference type="ARBA" id="ARBA00023136"/>
    </source>
</evidence>
<dbReference type="InterPro" id="IPR012910">
    <property type="entry name" value="Plug_dom"/>
</dbReference>
<dbReference type="Pfam" id="PF07715">
    <property type="entry name" value="Plug"/>
    <property type="match status" value="1"/>
</dbReference>
<keyword evidence="6 11" id="KW-0798">TonB box</keyword>
<dbReference type="Pfam" id="PF00593">
    <property type="entry name" value="TonB_dep_Rec_b-barrel"/>
    <property type="match status" value="1"/>
</dbReference>
<keyword evidence="12" id="KW-0732">Signal</keyword>
<keyword evidence="3 10" id="KW-0813">Transport</keyword>
<keyword evidence="16" id="KW-1185">Reference proteome</keyword>
<comment type="caution">
    <text evidence="15">The sequence shown here is derived from an EMBL/GenBank/DDBJ whole genome shotgun (WGS) entry which is preliminary data.</text>
</comment>
<dbReference type="InterPro" id="IPR036942">
    <property type="entry name" value="Beta-barrel_TonB_sf"/>
</dbReference>
<reference evidence="16" key="1">
    <citation type="journal article" date="2019" name="Int. J. Syst. Evol. Microbiol.">
        <title>The Global Catalogue of Microorganisms (GCM) 10K type strain sequencing project: providing services to taxonomists for standard genome sequencing and annotation.</title>
        <authorList>
            <consortium name="The Broad Institute Genomics Platform"/>
            <consortium name="The Broad Institute Genome Sequencing Center for Infectious Disease"/>
            <person name="Wu L."/>
            <person name="Ma J."/>
        </authorList>
    </citation>
    <scope>NUCLEOTIDE SEQUENCE [LARGE SCALE GENOMIC DNA]</scope>
    <source>
        <strain evidence="16">CGMCC 1.10759</strain>
    </source>
</reference>
<feature type="domain" description="TonB-dependent receptor-like beta-barrel" evidence="13">
    <location>
        <begin position="274"/>
        <end position="674"/>
    </location>
</feature>
<evidence type="ECO:0000259" key="13">
    <source>
        <dbReference type="Pfam" id="PF00593"/>
    </source>
</evidence>
<name>A0ABV8T4K9_9GAMM</name>
<keyword evidence="4 10" id="KW-1134">Transmembrane beta strand</keyword>
<feature type="domain" description="TonB-dependent receptor plug" evidence="14">
    <location>
        <begin position="63"/>
        <end position="162"/>
    </location>
</feature>
<comment type="similarity">
    <text evidence="2 10 11">Belongs to the TonB-dependent receptor family.</text>
</comment>
<evidence type="ECO:0000313" key="15">
    <source>
        <dbReference type="EMBL" id="MFC4314372.1"/>
    </source>
</evidence>
<comment type="subcellular location">
    <subcellularLocation>
        <location evidence="1 10">Cell outer membrane</location>
        <topology evidence="1 10">Multi-pass membrane protein</topology>
    </subcellularLocation>
</comment>
<evidence type="ECO:0000256" key="11">
    <source>
        <dbReference type="RuleBase" id="RU003357"/>
    </source>
</evidence>
<keyword evidence="7 10" id="KW-0472">Membrane</keyword>
<dbReference type="PANTHER" id="PTHR32552:SF74">
    <property type="entry name" value="HYDROXAMATE SIDEROPHORE RECEPTOR FHUE"/>
    <property type="match status" value="1"/>
</dbReference>
<keyword evidence="5 10" id="KW-0812">Transmembrane</keyword>
<evidence type="ECO:0000256" key="5">
    <source>
        <dbReference type="ARBA" id="ARBA00022692"/>
    </source>
</evidence>
<dbReference type="InterPro" id="IPR010105">
    <property type="entry name" value="TonB_sidphr_rcpt"/>
</dbReference>
<dbReference type="EMBL" id="JBHSDU010000015">
    <property type="protein sequence ID" value="MFC4314372.1"/>
    <property type="molecule type" value="Genomic_DNA"/>
</dbReference>
<dbReference type="RefSeq" id="WP_380605493.1">
    <property type="nucleotide sequence ID" value="NZ_JBHSDU010000015.1"/>
</dbReference>
<dbReference type="Gene3D" id="2.40.170.20">
    <property type="entry name" value="TonB-dependent receptor, beta-barrel domain"/>
    <property type="match status" value="1"/>
</dbReference>
<evidence type="ECO:0000256" key="10">
    <source>
        <dbReference type="PROSITE-ProRule" id="PRU01360"/>
    </source>
</evidence>
<dbReference type="Proteomes" id="UP001595904">
    <property type="component" value="Unassembled WGS sequence"/>
</dbReference>
<evidence type="ECO:0000313" key="16">
    <source>
        <dbReference type="Proteomes" id="UP001595904"/>
    </source>
</evidence>
<evidence type="ECO:0000256" key="12">
    <source>
        <dbReference type="SAM" id="SignalP"/>
    </source>
</evidence>
<dbReference type="SUPFAM" id="SSF56935">
    <property type="entry name" value="Porins"/>
    <property type="match status" value="1"/>
</dbReference>
<dbReference type="NCBIfam" id="TIGR01783">
    <property type="entry name" value="TonB-siderophor"/>
    <property type="match status" value="1"/>
</dbReference>
<accession>A0ABV8T4K9</accession>
<evidence type="ECO:0000256" key="9">
    <source>
        <dbReference type="ARBA" id="ARBA00023237"/>
    </source>
</evidence>
<dbReference type="InterPro" id="IPR037066">
    <property type="entry name" value="Plug_dom_sf"/>
</dbReference>
<gene>
    <name evidence="15" type="ORF">ACFPN2_35230</name>
</gene>
<dbReference type="CDD" id="cd01347">
    <property type="entry name" value="ligand_gated_channel"/>
    <property type="match status" value="1"/>
</dbReference>
<evidence type="ECO:0000256" key="1">
    <source>
        <dbReference type="ARBA" id="ARBA00004571"/>
    </source>
</evidence>
<sequence>MSNVSLKKISILSALLAANAQVPLGNAAETDSDQAEGKSQIAEILVLGRRSDQFAGAKDLTPVFETPSSLTVVDSERFLLQRLVSVEDLFREMPGVTTTKTVSAYPKFFARGFEISSFLVDGVPGSSGVNAPYSVPDLFLFERVELLRGPSALFSGSGSPGGSLNLARKRPGKDFALTSAVEGGSWDFMRAEFDVNSPLNDDGSIRGRAGAAWQDAGEFIDHYQKDRKLFFGSVAFDLTESTTLTAGAHYDEYRSTVQVGLPGIAGVGLIDLPRDSYAGGNENYFETKSSQVYGELAQRLTDTWNARLNVQYTKLDREEEYLWGRGPITATDGTIALFGYHGAHDANLFSADLNVVGAFELFGREHGVLFGADYQRSEWEYRSNSDSDTGLTFNYYNPVIPAQPDLPLTPGGEEYFSGKEVQTQYGVYGQTRLSLADKLTGVLGARVAWVKYDYQEFDNIPTGVYSVDAKVSPYVGLVYDFTQQWNAYASFADVFQPQAERKANFAPVGPVIGKQYEVGMKGNLIGGRLLLSGALYRIRQSNRAVADPNDPNFSVGSGLVQSEGFELEANGTLTRSWTLEGGYTYNKNKTLRDTDPALVGTQFIPVIPENSVKLFTNYAIDEGALAGFSVGGGLTWNSESIGVGVVQDSYVVASLRGGYQISDSALITLNINNLFDKTYYENIRDTRFGNYYGAPRSAFLRLTISY</sequence>
<dbReference type="InterPro" id="IPR039426">
    <property type="entry name" value="TonB-dep_rcpt-like"/>
</dbReference>
<feature type="chain" id="PRO_5046241726" evidence="12">
    <location>
        <begin position="28"/>
        <end position="706"/>
    </location>
</feature>